<evidence type="ECO:0000259" key="1">
    <source>
        <dbReference type="Pfam" id="PF12680"/>
    </source>
</evidence>
<organism evidence="2 3">
    <name type="scientific">Streptomyces seoulensis</name>
    <dbReference type="NCBI Taxonomy" id="73044"/>
    <lineage>
        <taxon>Bacteria</taxon>
        <taxon>Bacillati</taxon>
        <taxon>Actinomycetota</taxon>
        <taxon>Actinomycetes</taxon>
        <taxon>Kitasatosporales</taxon>
        <taxon>Streptomycetaceae</taxon>
        <taxon>Streptomyces</taxon>
    </lineage>
</organism>
<dbReference type="Gene3D" id="3.10.450.50">
    <property type="match status" value="1"/>
</dbReference>
<dbReference type="OrthoDB" id="8087138at2"/>
<dbReference type="RefSeq" id="WP_031179355.1">
    <property type="nucleotide sequence ID" value="NZ_CP032229.1"/>
</dbReference>
<dbReference type="STRING" id="73044.GCA_000725795_00512"/>
<sequence length="121" mass="13598">MGSKKDSGFTTEVLREAIEADSGEGLLALYEDDAQIRVIDHADQPSHPKVLRGRGEIEEMLADIYSREMIHRLDQCVIDGDHAAFTESCQYPDGNKVYAESMVTLRDGRISDQILIQAWDE</sequence>
<dbReference type="SUPFAM" id="SSF54427">
    <property type="entry name" value="NTF2-like"/>
    <property type="match status" value="1"/>
</dbReference>
<dbReference type="Pfam" id="PF12680">
    <property type="entry name" value="SnoaL_2"/>
    <property type="match status" value="1"/>
</dbReference>
<proteinExistence type="predicted"/>
<dbReference type="AlphaFoldDB" id="A0A4P6U378"/>
<dbReference type="KEGG" id="sseo:D0Z67_27830"/>
<dbReference type="Proteomes" id="UP000292547">
    <property type="component" value="Chromosome"/>
</dbReference>
<reference evidence="2 3" key="1">
    <citation type="submission" date="2018-08" db="EMBL/GenBank/DDBJ databases">
        <title>The complete genome sequence of Streptomyces seoulensis, a pioneer strain for nickel superoxide dismutase discovery.</title>
        <authorList>
            <person name="Shin J."/>
            <person name="Lee J.-S."/>
            <person name="Lee E.-J."/>
            <person name="Youn H.-D."/>
        </authorList>
    </citation>
    <scope>NUCLEOTIDE SEQUENCE [LARGE SCALE GENOMIC DNA]</scope>
    <source>
        <strain evidence="2 3">KCTC 9819</strain>
    </source>
</reference>
<gene>
    <name evidence="2" type="ORF">D0Z67_27830</name>
</gene>
<dbReference type="EMBL" id="CP032229">
    <property type="protein sequence ID" value="QBJ94390.1"/>
    <property type="molecule type" value="Genomic_DNA"/>
</dbReference>
<feature type="domain" description="SnoaL-like" evidence="1">
    <location>
        <begin position="16"/>
        <end position="111"/>
    </location>
</feature>
<evidence type="ECO:0000313" key="3">
    <source>
        <dbReference type="Proteomes" id="UP000292547"/>
    </source>
</evidence>
<accession>A0A4P6U378</accession>
<protein>
    <submittedName>
        <fullName evidence="2">Nuclear transport factor 2 family protein</fullName>
    </submittedName>
</protein>
<dbReference type="GeneID" id="300102714"/>
<evidence type="ECO:0000313" key="2">
    <source>
        <dbReference type="EMBL" id="QBJ94390.1"/>
    </source>
</evidence>
<dbReference type="InterPro" id="IPR032710">
    <property type="entry name" value="NTF2-like_dom_sf"/>
</dbReference>
<dbReference type="InterPro" id="IPR037401">
    <property type="entry name" value="SnoaL-like"/>
</dbReference>
<keyword evidence="3" id="KW-1185">Reference proteome</keyword>
<name>A0A4P6U378_STRSO</name>